<dbReference type="Pfam" id="PF02518">
    <property type="entry name" value="HATPase_c"/>
    <property type="match status" value="1"/>
</dbReference>
<reference evidence="12" key="1">
    <citation type="submission" date="2024-05" db="EMBL/GenBank/DDBJ databases">
        <authorList>
            <person name="Kim S."/>
            <person name="Heo J."/>
            <person name="Choi H."/>
            <person name="Choi Y."/>
            <person name="Kwon S.-W."/>
            <person name="Kim Y."/>
        </authorList>
    </citation>
    <scope>NUCLEOTIDE SEQUENCE</scope>
    <source>
        <strain evidence="12">KACC 23697</strain>
    </source>
</reference>
<sequence length="1383" mass="158080">MIDGKFKQSLENQKEYLRMHFDLKDIRKIFCLLLFFSAFLLKSAVAIDISRYRFHVMPETSYYSGIQSITKDSLGRMWYTGPDAVFMYDGNSFYQLNDLASKSNPKVKWAYGSLVTDKKGGLFLGTNHGLLKFNYGQFNFELVLPGKIRSVCLHNDGHLYMLSGDSLYISGREKKVFKKIKLPTNRYFDSVISLKGNIYLSQENLLYRFDTRTAHFSVFTNLGQTSFVVNDAVAYGGDYYFLTQRGGIFVTDAKGVIKKNIPVTGPGFQTTMAKKIFIDQVGIMWVATQAGLLLYDPQTQISKLLKMNPNDAFSLPNNSIWTIYGDPDQGAWIGTYGGKIAYCSLYDAYVRYFTTSPGGLNHPIVSGFQEDDMGNVWIATEGGGLNYWNRKDDSFCHFTKAEANSINSNMVKRLKFDSDRKKLFISSFNGGISAYEIATKRFTNLNILLPGSRQPLTVYDFVRDGGGTWWMTDPDKNFLHRKRNPAAETEMVKLIAANGQALDVEIESISLDQQQHLRLVTHQGLYIADPQTLKVLSHYVIKDGPYAVNHLGCYYEALNGDLWLGTSGRGVNLLKKDGRYLNFNSSNGFPPKIVFGILEDDISGNIWFSTNNGLYFFDQKAQKFERARFYKANSCGSFYLRSAYKTKKGELLFGGTNGFVLFDPQYLNKNIQKPKVFFTNLLINNQLVSNVTQDSPLSKDISTLSNHDGGKIKLSSRQSNIEIRFSSNSYLSADKNQFSYRMLGLNDKWMKMNPNQHAVQFFNLPGGDYVFEIRASNNDGLWSDEISRLYFHVNPPFFLSWWAYSIYTLIVLGLLFFIMRYYTNKKVFKERLALEALKEQNMRDLNQARTDFFTNISHDLKTPLTLVLEPLKQLKETVQKNDHAAGYMQLIEKNVARIQRSISQLLRFREIESQKITLNPQLGDFISFVHDVFGLFELYANKKEIETNFTAHADHLFVAFDYDIIEKILTNLFSNALKYTPNKGYVGVRIYQSTAGEQSRLAIEPDLAEREYISVEVLNTSIGFSEEQIATLFTSFNRLSSYRPTFEESSGLGLAIVKELVDAIGGKIWMVNKTNKVSFTMMLPLRKEAGSGDMQSNVYDYTISEIDEILLEAEEPELAPKNTRKSTSILLIDDDPNLRNYLERRLSEKYNVYLASDGQEGIIKAEKIYPQLIITDLMMPNTNGFEVCNHLRQNFKTSHIPIIMISGMGDVNQNKTKALEHGATVFIDKPFEVEYLIQQIDTILKNQQEMREMYSKRLVVDPAKVTITSMDEELLVKAMKFIEQHMANPNYSVDDFVSDMNTGRTILYQKINDIVGMSIKEFILNIRLKRSAYLLEHADLTVAEVAYQTGFNNAKYFSVCFKKQFETSPSEYKKRFNTENDHV</sequence>
<evidence type="ECO:0000256" key="6">
    <source>
        <dbReference type="ARBA" id="ARBA00023163"/>
    </source>
</evidence>
<dbReference type="PANTHER" id="PTHR43547:SF2">
    <property type="entry name" value="HYBRID SIGNAL TRANSDUCTION HISTIDINE KINASE C"/>
    <property type="match status" value="1"/>
</dbReference>
<dbReference type="EC" id="2.7.13.3" evidence="2"/>
<evidence type="ECO:0000256" key="1">
    <source>
        <dbReference type="ARBA" id="ARBA00000085"/>
    </source>
</evidence>
<feature type="domain" description="HTH araC/xylS-type" evidence="9">
    <location>
        <begin position="1276"/>
        <end position="1375"/>
    </location>
</feature>
<dbReference type="InterPro" id="IPR003661">
    <property type="entry name" value="HisK_dim/P_dom"/>
</dbReference>
<dbReference type="InterPro" id="IPR018062">
    <property type="entry name" value="HTH_AraC-typ_CS"/>
</dbReference>
<dbReference type="Gene3D" id="3.30.565.10">
    <property type="entry name" value="Histidine kinase-like ATPase, C-terminal domain"/>
    <property type="match status" value="1"/>
</dbReference>
<organism evidence="12">
    <name type="scientific">Pedobacter sp. KACC 23697</name>
    <dbReference type="NCBI Taxonomy" id="3149230"/>
    <lineage>
        <taxon>Bacteria</taxon>
        <taxon>Pseudomonadati</taxon>
        <taxon>Bacteroidota</taxon>
        <taxon>Sphingobacteriia</taxon>
        <taxon>Sphingobacteriales</taxon>
        <taxon>Sphingobacteriaceae</taxon>
        <taxon>Pedobacter</taxon>
    </lineage>
</organism>
<dbReference type="InterPro" id="IPR013783">
    <property type="entry name" value="Ig-like_fold"/>
</dbReference>
<feature type="modified residue" description="4-aspartylphosphate" evidence="7">
    <location>
        <position position="1176"/>
    </location>
</feature>
<dbReference type="InterPro" id="IPR036890">
    <property type="entry name" value="HATPase_C_sf"/>
</dbReference>
<name>A0AAU7K8D3_9SPHI</name>
<keyword evidence="6" id="KW-0804">Transcription</keyword>
<dbReference type="PANTHER" id="PTHR43547">
    <property type="entry name" value="TWO-COMPONENT HISTIDINE KINASE"/>
    <property type="match status" value="1"/>
</dbReference>
<dbReference type="SMART" id="SM00387">
    <property type="entry name" value="HATPase_c"/>
    <property type="match status" value="1"/>
</dbReference>
<evidence type="ECO:0000313" key="12">
    <source>
        <dbReference type="EMBL" id="XBO48967.1"/>
    </source>
</evidence>
<accession>A0AAU7K8D3</accession>
<dbReference type="SUPFAM" id="SSF52172">
    <property type="entry name" value="CheY-like"/>
    <property type="match status" value="1"/>
</dbReference>
<dbReference type="Gene3D" id="2.60.40.10">
    <property type="entry name" value="Immunoglobulins"/>
    <property type="match status" value="1"/>
</dbReference>
<dbReference type="SMART" id="SM00448">
    <property type="entry name" value="REC"/>
    <property type="match status" value="1"/>
</dbReference>
<dbReference type="SMART" id="SM00342">
    <property type="entry name" value="HTH_ARAC"/>
    <property type="match status" value="1"/>
</dbReference>
<gene>
    <name evidence="12" type="ORF">ABEG20_05050</name>
</gene>
<dbReference type="InterPro" id="IPR009057">
    <property type="entry name" value="Homeodomain-like_sf"/>
</dbReference>
<keyword evidence="5" id="KW-0238">DNA-binding</keyword>
<dbReference type="InterPro" id="IPR011006">
    <property type="entry name" value="CheY-like_superfamily"/>
</dbReference>
<proteinExistence type="predicted"/>
<dbReference type="Pfam" id="PF07494">
    <property type="entry name" value="Reg_prop"/>
    <property type="match status" value="1"/>
</dbReference>
<dbReference type="PROSITE" id="PS00041">
    <property type="entry name" value="HTH_ARAC_FAMILY_1"/>
    <property type="match status" value="1"/>
</dbReference>
<dbReference type="SUPFAM" id="SSF101898">
    <property type="entry name" value="NHL repeat"/>
    <property type="match status" value="1"/>
</dbReference>
<dbReference type="SUPFAM" id="SSF46689">
    <property type="entry name" value="Homeodomain-like"/>
    <property type="match status" value="1"/>
</dbReference>
<dbReference type="Gene3D" id="1.10.287.130">
    <property type="match status" value="1"/>
</dbReference>
<protein>
    <recommendedName>
        <fullName evidence="2">histidine kinase</fullName>
        <ecNumber evidence="2">2.7.13.3</ecNumber>
    </recommendedName>
</protein>
<dbReference type="GO" id="GO:0003700">
    <property type="term" value="F:DNA-binding transcription factor activity"/>
    <property type="evidence" value="ECO:0007669"/>
    <property type="project" value="InterPro"/>
</dbReference>
<dbReference type="RefSeq" id="WP_406826300.1">
    <property type="nucleotide sequence ID" value="NZ_CP157485.1"/>
</dbReference>
<dbReference type="Pfam" id="PF12833">
    <property type="entry name" value="HTH_18"/>
    <property type="match status" value="1"/>
</dbReference>
<dbReference type="Gene3D" id="3.40.50.2300">
    <property type="match status" value="1"/>
</dbReference>
<dbReference type="EMBL" id="CP157485">
    <property type="protein sequence ID" value="XBO48967.1"/>
    <property type="molecule type" value="Genomic_DNA"/>
</dbReference>
<keyword evidence="8" id="KW-1133">Transmembrane helix</keyword>
<dbReference type="InterPro" id="IPR011110">
    <property type="entry name" value="Reg_prop"/>
</dbReference>
<dbReference type="PROSITE" id="PS01124">
    <property type="entry name" value="HTH_ARAC_FAMILY_2"/>
    <property type="match status" value="1"/>
</dbReference>
<dbReference type="Gene3D" id="2.130.10.10">
    <property type="entry name" value="YVTN repeat-like/Quinoprotein amine dehydrogenase"/>
    <property type="match status" value="2"/>
</dbReference>
<dbReference type="GO" id="GO:0043565">
    <property type="term" value="F:sequence-specific DNA binding"/>
    <property type="evidence" value="ECO:0007669"/>
    <property type="project" value="InterPro"/>
</dbReference>
<dbReference type="PROSITE" id="PS50109">
    <property type="entry name" value="HIS_KIN"/>
    <property type="match status" value="1"/>
</dbReference>
<dbReference type="PROSITE" id="PS50110">
    <property type="entry name" value="RESPONSE_REGULATORY"/>
    <property type="match status" value="1"/>
</dbReference>
<dbReference type="InterPro" id="IPR003594">
    <property type="entry name" value="HATPase_dom"/>
</dbReference>
<dbReference type="InterPro" id="IPR020449">
    <property type="entry name" value="Tscrpt_reg_AraC-type_HTH"/>
</dbReference>
<dbReference type="InterPro" id="IPR036097">
    <property type="entry name" value="HisK_dim/P_sf"/>
</dbReference>
<keyword evidence="8" id="KW-0472">Membrane</keyword>
<feature type="domain" description="Histidine kinase" evidence="10">
    <location>
        <begin position="855"/>
        <end position="1087"/>
    </location>
</feature>
<dbReference type="GO" id="GO:0000155">
    <property type="term" value="F:phosphorelay sensor kinase activity"/>
    <property type="evidence" value="ECO:0007669"/>
    <property type="project" value="InterPro"/>
</dbReference>
<evidence type="ECO:0000256" key="8">
    <source>
        <dbReference type="SAM" id="Phobius"/>
    </source>
</evidence>
<dbReference type="InterPro" id="IPR001789">
    <property type="entry name" value="Sig_transdc_resp-reg_receiver"/>
</dbReference>
<dbReference type="Pfam" id="PF00072">
    <property type="entry name" value="Response_reg"/>
    <property type="match status" value="1"/>
</dbReference>
<dbReference type="InterPro" id="IPR015943">
    <property type="entry name" value="WD40/YVTN_repeat-like_dom_sf"/>
</dbReference>
<feature type="domain" description="Response regulatory" evidence="11">
    <location>
        <begin position="1128"/>
        <end position="1244"/>
    </location>
</feature>
<keyword evidence="8" id="KW-0812">Transmembrane</keyword>
<dbReference type="CDD" id="cd00082">
    <property type="entry name" value="HisKA"/>
    <property type="match status" value="1"/>
</dbReference>
<dbReference type="Pfam" id="PF07495">
    <property type="entry name" value="Y_Y_Y"/>
    <property type="match status" value="1"/>
</dbReference>
<dbReference type="SMART" id="SM00388">
    <property type="entry name" value="HisKA"/>
    <property type="match status" value="1"/>
</dbReference>
<evidence type="ECO:0000259" key="9">
    <source>
        <dbReference type="PROSITE" id="PS01124"/>
    </source>
</evidence>
<evidence type="ECO:0000259" key="11">
    <source>
        <dbReference type="PROSITE" id="PS50110"/>
    </source>
</evidence>
<feature type="transmembrane region" description="Helical" evidence="8">
    <location>
        <begin position="801"/>
        <end position="822"/>
    </location>
</feature>
<dbReference type="InterPro" id="IPR011123">
    <property type="entry name" value="Y_Y_Y"/>
</dbReference>
<dbReference type="PRINTS" id="PR00032">
    <property type="entry name" value="HTHARAC"/>
</dbReference>
<dbReference type="Pfam" id="PF00512">
    <property type="entry name" value="HisKA"/>
    <property type="match status" value="1"/>
</dbReference>
<keyword evidence="4" id="KW-0805">Transcription regulation</keyword>
<keyword evidence="3 7" id="KW-0597">Phosphoprotein</keyword>
<evidence type="ECO:0000256" key="4">
    <source>
        <dbReference type="ARBA" id="ARBA00023015"/>
    </source>
</evidence>
<dbReference type="SUPFAM" id="SSF63829">
    <property type="entry name" value="Calcium-dependent phosphotriesterase"/>
    <property type="match status" value="2"/>
</dbReference>
<dbReference type="InterPro" id="IPR005467">
    <property type="entry name" value="His_kinase_dom"/>
</dbReference>
<dbReference type="InterPro" id="IPR018060">
    <property type="entry name" value="HTH_AraC"/>
</dbReference>
<evidence type="ECO:0000256" key="3">
    <source>
        <dbReference type="ARBA" id="ARBA00022553"/>
    </source>
</evidence>
<dbReference type="Gene3D" id="1.10.10.60">
    <property type="entry name" value="Homeodomain-like"/>
    <property type="match status" value="1"/>
</dbReference>
<dbReference type="SUPFAM" id="SSF47384">
    <property type="entry name" value="Homodimeric domain of signal transducing histidine kinase"/>
    <property type="match status" value="1"/>
</dbReference>
<evidence type="ECO:0000256" key="7">
    <source>
        <dbReference type="PROSITE-ProRule" id="PRU00169"/>
    </source>
</evidence>
<evidence type="ECO:0000259" key="10">
    <source>
        <dbReference type="PROSITE" id="PS50109"/>
    </source>
</evidence>
<evidence type="ECO:0000256" key="5">
    <source>
        <dbReference type="ARBA" id="ARBA00023125"/>
    </source>
</evidence>
<dbReference type="SUPFAM" id="SSF55874">
    <property type="entry name" value="ATPase domain of HSP90 chaperone/DNA topoisomerase II/histidine kinase"/>
    <property type="match status" value="1"/>
</dbReference>
<evidence type="ECO:0000256" key="2">
    <source>
        <dbReference type="ARBA" id="ARBA00012438"/>
    </source>
</evidence>
<comment type="catalytic activity">
    <reaction evidence="1">
        <text>ATP + protein L-histidine = ADP + protein N-phospho-L-histidine.</text>
        <dbReference type="EC" id="2.7.13.3"/>
    </reaction>
</comment>